<dbReference type="InterPro" id="IPR044053">
    <property type="entry name" value="AsaB-like"/>
</dbReference>
<proteinExistence type="inferred from homology"/>
<dbReference type="Proteomes" id="UP001283341">
    <property type="component" value="Unassembled WGS sequence"/>
</dbReference>
<comment type="similarity">
    <text evidence="1">Belongs to the asaB hydroxylase/desaturase family.</text>
</comment>
<organism evidence="2 3">
    <name type="scientific">Apodospora peruviana</name>
    <dbReference type="NCBI Taxonomy" id="516989"/>
    <lineage>
        <taxon>Eukaryota</taxon>
        <taxon>Fungi</taxon>
        <taxon>Dikarya</taxon>
        <taxon>Ascomycota</taxon>
        <taxon>Pezizomycotina</taxon>
        <taxon>Sordariomycetes</taxon>
        <taxon>Sordariomycetidae</taxon>
        <taxon>Sordariales</taxon>
        <taxon>Lasiosphaeriaceae</taxon>
        <taxon>Apodospora</taxon>
    </lineage>
</organism>
<dbReference type="PANTHER" id="PTHR34598:SF3">
    <property type="entry name" value="OXIDOREDUCTASE AN1597"/>
    <property type="match status" value="1"/>
</dbReference>
<accession>A0AAE0IUT6</accession>
<protein>
    <recommendedName>
        <fullName evidence="4">Methyltransferase</fullName>
    </recommendedName>
</protein>
<evidence type="ECO:0000313" key="3">
    <source>
        <dbReference type="Proteomes" id="UP001283341"/>
    </source>
</evidence>
<comment type="caution">
    <text evidence="2">The sequence shown here is derived from an EMBL/GenBank/DDBJ whole genome shotgun (WGS) entry which is preliminary data.</text>
</comment>
<dbReference type="AlphaFoldDB" id="A0AAE0IUT6"/>
<evidence type="ECO:0008006" key="4">
    <source>
        <dbReference type="Google" id="ProtNLM"/>
    </source>
</evidence>
<name>A0AAE0IUT6_9PEZI</name>
<dbReference type="GO" id="GO:0016491">
    <property type="term" value="F:oxidoreductase activity"/>
    <property type="evidence" value="ECO:0007669"/>
    <property type="project" value="InterPro"/>
</dbReference>
<sequence length="211" mass="24444">MAVIETKLKFLTRLDRYATEKPFFVTTAPKVVFDPAKHTNLEHELKTVHIQDIRDRLAEFDVERSGFQILNHIPKLLNIQTPDDVATYKQETQTVLQRLFWRSVLPVVQDAPLAVCDFRTTEPSDLAAVDRIRPDRSGEIFHLHFNEKHKWYYLNSMTNEEPIIFVTYDSAAGEHARLCPHTAFEPPLGDRNDIPIRHSVETRSIVITPMI</sequence>
<dbReference type="EMBL" id="JAUEDM010000001">
    <property type="protein sequence ID" value="KAK3331559.1"/>
    <property type="molecule type" value="Genomic_DNA"/>
</dbReference>
<gene>
    <name evidence="2" type="ORF">B0H66DRAFT_469877</name>
</gene>
<evidence type="ECO:0000256" key="1">
    <source>
        <dbReference type="ARBA" id="ARBA00023604"/>
    </source>
</evidence>
<keyword evidence="3" id="KW-1185">Reference proteome</keyword>
<dbReference type="PANTHER" id="PTHR34598">
    <property type="entry name" value="BLL6449 PROTEIN"/>
    <property type="match status" value="1"/>
</dbReference>
<dbReference type="NCBIfam" id="NF041278">
    <property type="entry name" value="CmcJ_NvfI_EfuI"/>
    <property type="match status" value="1"/>
</dbReference>
<reference evidence="2" key="2">
    <citation type="submission" date="2023-06" db="EMBL/GenBank/DDBJ databases">
        <authorList>
            <consortium name="Lawrence Berkeley National Laboratory"/>
            <person name="Haridas S."/>
            <person name="Hensen N."/>
            <person name="Bonometti L."/>
            <person name="Westerberg I."/>
            <person name="Brannstrom I.O."/>
            <person name="Guillou S."/>
            <person name="Cros-Aarteil S."/>
            <person name="Calhoun S."/>
            <person name="Kuo A."/>
            <person name="Mondo S."/>
            <person name="Pangilinan J."/>
            <person name="Riley R."/>
            <person name="Labutti K."/>
            <person name="Andreopoulos B."/>
            <person name="Lipzen A."/>
            <person name="Chen C."/>
            <person name="Yanf M."/>
            <person name="Daum C."/>
            <person name="Ng V."/>
            <person name="Clum A."/>
            <person name="Steindorff A."/>
            <person name="Ohm R."/>
            <person name="Martin F."/>
            <person name="Silar P."/>
            <person name="Natvig D."/>
            <person name="Lalanne C."/>
            <person name="Gautier V."/>
            <person name="Ament-Velasquez S.L."/>
            <person name="Kruys A."/>
            <person name="Hutchinson M.I."/>
            <person name="Powell A.J."/>
            <person name="Barry K."/>
            <person name="Miller A.N."/>
            <person name="Grigoriev I.V."/>
            <person name="Debuchy R."/>
            <person name="Gladieux P."/>
            <person name="Thoren M.H."/>
            <person name="Johannesson H."/>
        </authorList>
    </citation>
    <scope>NUCLEOTIDE SEQUENCE</scope>
    <source>
        <strain evidence="2">CBS 118394</strain>
    </source>
</reference>
<evidence type="ECO:0000313" key="2">
    <source>
        <dbReference type="EMBL" id="KAK3331559.1"/>
    </source>
</evidence>
<reference evidence="2" key="1">
    <citation type="journal article" date="2023" name="Mol. Phylogenet. Evol.">
        <title>Genome-scale phylogeny and comparative genomics of the fungal order Sordariales.</title>
        <authorList>
            <person name="Hensen N."/>
            <person name="Bonometti L."/>
            <person name="Westerberg I."/>
            <person name="Brannstrom I.O."/>
            <person name="Guillou S."/>
            <person name="Cros-Aarteil S."/>
            <person name="Calhoun S."/>
            <person name="Haridas S."/>
            <person name="Kuo A."/>
            <person name="Mondo S."/>
            <person name="Pangilinan J."/>
            <person name="Riley R."/>
            <person name="LaButti K."/>
            <person name="Andreopoulos B."/>
            <person name="Lipzen A."/>
            <person name="Chen C."/>
            <person name="Yan M."/>
            <person name="Daum C."/>
            <person name="Ng V."/>
            <person name="Clum A."/>
            <person name="Steindorff A."/>
            <person name="Ohm R.A."/>
            <person name="Martin F."/>
            <person name="Silar P."/>
            <person name="Natvig D.O."/>
            <person name="Lalanne C."/>
            <person name="Gautier V."/>
            <person name="Ament-Velasquez S.L."/>
            <person name="Kruys A."/>
            <person name="Hutchinson M.I."/>
            <person name="Powell A.J."/>
            <person name="Barry K."/>
            <person name="Miller A.N."/>
            <person name="Grigoriev I.V."/>
            <person name="Debuchy R."/>
            <person name="Gladieux P."/>
            <person name="Hiltunen Thoren M."/>
            <person name="Johannesson H."/>
        </authorList>
    </citation>
    <scope>NUCLEOTIDE SEQUENCE</scope>
    <source>
        <strain evidence="2">CBS 118394</strain>
    </source>
</reference>